<dbReference type="PROSITE" id="PS51755">
    <property type="entry name" value="OMPR_PHOB"/>
    <property type="match status" value="1"/>
</dbReference>
<keyword evidence="2" id="KW-0902">Two-component regulatory system</keyword>
<proteinExistence type="inferred from homology"/>
<comment type="similarity">
    <text evidence="1">Belongs to the AfsR/DnrI/RedD regulatory family.</text>
</comment>
<keyword evidence="3" id="KW-0805">Transcription regulation</keyword>
<organism evidence="8 9">
    <name type="scientific">Streptomyces spectabilis</name>
    <dbReference type="NCBI Taxonomy" id="68270"/>
    <lineage>
        <taxon>Bacteria</taxon>
        <taxon>Bacillati</taxon>
        <taxon>Actinomycetota</taxon>
        <taxon>Actinomycetes</taxon>
        <taxon>Kitasatosporales</taxon>
        <taxon>Streptomycetaceae</taxon>
        <taxon>Streptomyces</taxon>
    </lineage>
</organism>
<feature type="DNA-binding region" description="OmpR/PhoB-type" evidence="6">
    <location>
        <begin position="20"/>
        <end position="129"/>
    </location>
</feature>
<dbReference type="Gene3D" id="1.25.40.10">
    <property type="entry name" value="Tetratricopeptide repeat domain"/>
    <property type="match status" value="1"/>
</dbReference>
<dbReference type="PANTHER" id="PTHR35807:SF1">
    <property type="entry name" value="TRANSCRIPTIONAL REGULATOR REDD"/>
    <property type="match status" value="1"/>
</dbReference>
<evidence type="ECO:0000313" key="9">
    <source>
        <dbReference type="Proteomes" id="UP000326505"/>
    </source>
</evidence>
<evidence type="ECO:0000256" key="6">
    <source>
        <dbReference type="PROSITE-ProRule" id="PRU01091"/>
    </source>
</evidence>
<feature type="domain" description="OmpR/PhoB-type" evidence="7">
    <location>
        <begin position="20"/>
        <end position="129"/>
    </location>
</feature>
<name>A0A5P2XJN5_STRST</name>
<dbReference type="Pfam" id="PF00486">
    <property type="entry name" value="Trans_reg_C"/>
    <property type="match status" value="1"/>
</dbReference>
<dbReference type="Proteomes" id="UP000326505">
    <property type="component" value="Chromosome"/>
</dbReference>
<sequence length="292" mass="32574">MAMGNGWHQRENLMTVKAVKGVAQFPAVFPDNLSFNILGPLAVWSAEGPLPLGPARQRAVLSALLLAPGQVIGTERLTEAIWPAGPPGNVVASLHSYVSHLRRQLEPDGPPRGRNRVLRRESQGYLLAVQAERVDACRFEGQLRAGRRLLRAGRYPEACRALEESLALWRGAPYAELGDYEPAVREATRLEELRLMTWEALWEAELAWGRDNGTVVAELAALSARYPTRERLGWLLMVALCEVGRQAEAVRVYHRIRRALAQELGVDPGRELRALFGRILRDEFVGRVCVLH</sequence>
<evidence type="ECO:0000256" key="2">
    <source>
        <dbReference type="ARBA" id="ARBA00023012"/>
    </source>
</evidence>
<reference evidence="8 9" key="1">
    <citation type="submission" date="2017-09" db="EMBL/GenBank/DDBJ databases">
        <authorList>
            <person name="Lee N."/>
            <person name="Cho B.-K."/>
        </authorList>
    </citation>
    <scope>NUCLEOTIDE SEQUENCE [LARGE SCALE GENOMIC DNA]</scope>
    <source>
        <strain evidence="8 9">ATCC 27465</strain>
    </source>
</reference>
<dbReference type="InterPro" id="IPR016032">
    <property type="entry name" value="Sig_transdc_resp-reg_C-effctor"/>
</dbReference>
<dbReference type="PANTHER" id="PTHR35807">
    <property type="entry name" value="TRANSCRIPTIONAL REGULATOR REDD-RELATED"/>
    <property type="match status" value="1"/>
</dbReference>
<dbReference type="SUPFAM" id="SSF46894">
    <property type="entry name" value="C-terminal effector domain of the bipartite response regulators"/>
    <property type="match status" value="1"/>
</dbReference>
<gene>
    <name evidence="8" type="ORF">CP982_34665</name>
</gene>
<evidence type="ECO:0000256" key="5">
    <source>
        <dbReference type="ARBA" id="ARBA00023163"/>
    </source>
</evidence>
<dbReference type="EMBL" id="CP023690">
    <property type="protein sequence ID" value="QEV63220.1"/>
    <property type="molecule type" value="Genomic_DNA"/>
</dbReference>
<keyword evidence="4 6" id="KW-0238">DNA-binding</keyword>
<evidence type="ECO:0000259" key="7">
    <source>
        <dbReference type="PROSITE" id="PS51755"/>
    </source>
</evidence>
<dbReference type="InterPro" id="IPR051677">
    <property type="entry name" value="AfsR-DnrI-RedD_regulator"/>
</dbReference>
<dbReference type="Pfam" id="PF03704">
    <property type="entry name" value="BTAD"/>
    <property type="match status" value="1"/>
</dbReference>
<dbReference type="InterPro" id="IPR036388">
    <property type="entry name" value="WH-like_DNA-bd_sf"/>
</dbReference>
<dbReference type="SMART" id="SM00862">
    <property type="entry name" value="Trans_reg_C"/>
    <property type="match status" value="1"/>
</dbReference>
<dbReference type="SMART" id="SM01043">
    <property type="entry name" value="BTAD"/>
    <property type="match status" value="1"/>
</dbReference>
<accession>A0A5P2XJN5</accession>
<dbReference type="CDD" id="cd15831">
    <property type="entry name" value="BTAD"/>
    <property type="match status" value="1"/>
</dbReference>
<dbReference type="GO" id="GO:0000160">
    <property type="term" value="P:phosphorelay signal transduction system"/>
    <property type="evidence" value="ECO:0007669"/>
    <property type="project" value="UniProtKB-KW"/>
</dbReference>
<dbReference type="GO" id="GO:0003677">
    <property type="term" value="F:DNA binding"/>
    <property type="evidence" value="ECO:0007669"/>
    <property type="project" value="UniProtKB-UniRule"/>
</dbReference>
<evidence type="ECO:0000313" key="8">
    <source>
        <dbReference type="EMBL" id="QEV63220.1"/>
    </source>
</evidence>
<dbReference type="AlphaFoldDB" id="A0A5P2XJN5"/>
<dbReference type="InterPro" id="IPR001867">
    <property type="entry name" value="OmpR/PhoB-type_DNA-bd"/>
</dbReference>
<evidence type="ECO:0000256" key="3">
    <source>
        <dbReference type="ARBA" id="ARBA00023015"/>
    </source>
</evidence>
<dbReference type="KEGG" id="sspb:CP982_34665"/>
<dbReference type="GO" id="GO:0006355">
    <property type="term" value="P:regulation of DNA-templated transcription"/>
    <property type="evidence" value="ECO:0007669"/>
    <property type="project" value="InterPro"/>
</dbReference>
<dbReference type="SUPFAM" id="SSF48452">
    <property type="entry name" value="TPR-like"/>
    <property type="match status" value="1"/>
</dbReference>
<keyword evidence="5" id="KW-0804">Transcription</keyword>
<dbReference type="Gene3D" id="1.10.10.10">
    <property type="entry name" value="Winged helix-like DNA-binding domain superfamily/Winged helix DNA-binding domain"/>
    <property type="match status" value="1"/>
</dbReference>
<protein>
    <recommendedName>
        <fullName evidence="7">OmpR/PhoB-type domain-containing protein</fullName>
    </recommendedName>
</protein>
<evidence type="ECO:0000256" key="1">
    <source>
        <dbReference type="ARBA" id="ARBA00005820"/>
    </source>
</evidence>
<evidence type="ECO:0000256" key="4">
    <source>
        <dbReference type="ARBA" id="ARBA00023125"/>
    </source>
</evidence>
<dbReference type="InterPro" id="IPR005158">
    <property type="entry name" value="BTAD"/>
</dbReference>
<dbReference type="InterPro" id="IPR011990">
    <property type="entry name" value="TPR-like_helical_dom_sf"/>
</dbReference>